<keyword evidence="3" id="KW-1003">Cell membrane</keyword>
<dbReference type="SUPFAM" id="SSF82714">
    <property type="entry name" value="Multidrug efflux transporter AcrB TolC docking domain, DN and DC subdomains"/>
    <property type="match status" value="2"/>
</dbReference>
<accession>A0A1F6CRM9</accession>
<evidence type="ECO:0000256" key="5">
    <source>
        <dbReference type="ARBA" id="ARBA00022989"/>
    </source>
</evidence>
<feature type="transmembrane region" description="Helical" evidence="7">
    <location>
        <begin position="923"/>
        <end position="949"/>
    </location>
</feature>
<keyword evidence="5 7" id="KW-1133">Transmembrane helix</keyword>
<feature type="transmembrane region" description="Helical" evidence="7">
    <location>
        <begin position="453"/>
        <end position="471"/>
    </location>
</feature>
<evidence type="ECO:0000256" key="6">
    <source>
        <dbReference type="ARBA" id="ARBA00023136"/>
    </source>
</evidence>
<comment type="caution">
    <text evidence="8">The sequence shown here is derived from an EMBL/GenBank/DDBJ whole genome shotgun (WGS) entry which is preliminary data.</text>
</comment>
<feature type="transmembrane region" description="Helical" evidence="7">
    <location>
        <begin position="897"/>
        <end position="917"/>
    </location>
</feature>
<gene>
    <name evidence="8" type="ORF">A3F84_24290</name>
</gene>
<feature type="transmembrane region" description="Helical" evidence="7">
    <location>
        <begin position="347"/>
        <end position="363"/>
    </location>
</feature>
<feature type="transmembrane region" description="Helical" evidence="7">
    <location>
        <begin position="970"/>
        <end position="990"/>
    </location>
</feature>
<dbReference type="NCBIfam" id="TIGR00914">
    <property type="entry name" value="2A0601"/>
    <property type="match status" value="1"/>
</dbReference>
<dbReference type="Gene3D" id="3.30.2090.10">
    <property type="entry name" value="Multidrug efflux transporter AcrB TolC docking domain, DN and DC subdomains"/>
    <property type="match status" value="2"/>
</dbReference>
<dbReference type="Gene3D" id="3.30.70.1440">
    <property type="entry name" value="Multidrug efflux transporter AcrB pore domain"/>
    <property type="match status" value="1"/>
</dbReference>
<evidence type="ECO:0000256" key="3">
    <source>
        <dbReference type="ARBA" id="ARBA00022475"/>
    </source>
</evidence>
<dbReference type="GO" id="GO:0008324">
    <property type="term" value="F:monoatomic cation transmembrane transporter activity"/>
    <property type="evidence" value="ECO:0007669"/>
    <property type="project" value="InterPro"/>
</dbReference>
<dbReference type="AlphaFoldDB" id="A0A1F6CRM9"/>
<keyword evidence="2" id="KW-0813">Transport</keyword>
<dbReference type="GO" id="GO:0005886">
    <property type="term" value="C:plasma membrane"/>
    <property type="evidence" value="ECO:0007669"/>
    <property type="project" value="UniProtKB-SubCell"/>
</dbReference>
<feature type="transmembrane region" description="Helical" evidence="7">
    <location>
        <begin position="370"/>
        <end position="391"/>
    </location>
</feature>
<feature type="transmembrane region" description="Helical" evidence="7">
    <location>
        <begin position="872"/>
        <end position="890"/>
    </location>
</feature>
<dbReference type="Gene3D" id="1.20.1640.10">
    <property type="entry name" value="Multidrug efflux transporter AcrB transmembrane domain"/>
    <property type="match status" value="2"/>
</dbReference>
<dbReference type="PANTHER" id="PTHR32063">
    <property type="match status" value="1"/>
</dbReference>
<evidence type="ECO:0000256" key="4">
    <source>
        <dbReference type="ARBA" id="ARBA00022692"/>
    </source>
</evidence>
<dbReference type="Gene3D" id="3.30.70.1320">
    <property type="entry name" value="Multidrug efflux transporter AcrB pore domain like"/>
    <property type="match status" value="1"/>
</dbReference>
<dbReference type="InterPro" id="IPR027463">
    <property type="entry name" value="AcrB_DN_DC_subdom"/>
</dbReference>
<dbReference type="PRINTS" id="PR00702">
    <property type="entry name" value="ACRIFLAVINRP"/>
</dbReference>
<keyword evidence="6 7" id="KW-0472">Membrane</keyword>
<dbReference type="SUPFAM" id="SSF82866">
    <property type="entry name" value="Multidrug efflux transporter AcrB transmembrane domain"/>
    <property type="match status" value="2"/>
</dbReference>
<feature type="transmembrane region" description="Helical" evidence="7">
    <location>
        <begin position="1002"/>
        <end position="1027"/>
    </location>
</feature>
<dbReference type="EMBL" id="MFKF01000171">
    <property type="protein sequence ID" value="OGG51767.1"/>
    <property type="molecule type" value="Genomic_DNA"/>
</dbReference>
<dbReference type="InterPro" id="IPR001036">
    <property type="entry name" value="Acrflvin-R"/>
</dbReference>
<evidence type="ECO:0000256" key="1">
    <source>
        <dbReference type="ARBA" id="ARBA00004651"/>
    </source>
</evidence>
<feature type="transmembrane region" description="Helical" evidence="7">
    <location>
        <begin position="397"/>
        <end position="417"/>
    </location>
</feature>
<evidence type="ECO:0000313" key="8">
    <source>
        <dbReference type="EMBL" id="OGG51767.1"/>
    </source>
</evidence>
<proteinExistence type="predicted"/>
<dbReference type="Gene3D" id="3.30.70.1430">
    <property type="entry name" value="Multidrug efflux transporter AcrB pore domain"/>
    <property type="match status" value="2"/>
</dbReference>
<protein>
    <submittedName>
        <fullName evidence="8">Multidrug transporter AcrB</fullName>
    </submittedName>
</protein>
<organism evidence="8 9">
    <name type="scientific">Handelsmanbacteria sp. (strain RIFCSPLOWO2_12_FULL_64_10)</name>
    <dbReference type="NCBI Taxonomy" id="1817868"/>
    <lineage>
        <taxon>Bacteria</taxon>
        <taxon>Candidatus Handelsmaniibacteriota</taxon>
    </lineage>
</organism>
<evidence type="ECO:0000256" key="2">
    <source>
        <dbReference type="ARBA" id="ARBA00022448"/>
    </source>
</evidence>
<reference evidence="8 9" key="1">
    <citation type="journal article" date="2016" name="Nat. Commun.">
        <title>Thousands of microbial genomes shed light on interconnected biogeochemical processes in an aquifer system.</title>
        <authorList>
            <person name="Anantharaman K."/>
            <person name="Brown C.T."/>
            <person name="Hug L.A."/>
            <person name="Sharon I."/>
            <person name="Castelle C.J."/>
            <person name="Probst A.J."/>
            <person name="Thomas B.C."/>
            <person name="Singh A."/>
            <person name="Wilkins M.J."/>
            <person name="Karaoz U."/>
            <person name="Brodie E.L."/>
            <person name="Williams K.H."/>
            <person name="Hubbard S.S."/>
            <person name="Banfield J.F."/>
        </authorList>
    </citation>
    <scope>NUCLEOTIDE SEQUENCE [LARGE SCALE GENOMIC DNA]</scope>
    <source>
        <strain evidence="9">RIFCSPLOWO2_12_FULL_64_10</strain>
    </source>
</reference>
<dbReference type="PANTHER" id="PTHR32063:SF4">
    <property type="entry name" value="SLR6043 PROTEIN"/>
    <property type="match status" value="1"/>
</dbReference>
<feature type="transmembrane region" description="Helical" evidence="7">
    <location>
        <begin position="536"/>
        <end position="562"/>
    </location>
</feature>
<comment type="subcellular location">
    <subcellularLocation>
        <location evidence="1">Cell membrane</location>
        <topology evidence="1">Multi-pass membrane protein</topology>
    </subcellularLocation>
</comment>
<keyword evidence="4 7" id="KW-0812">Transmembrane</keyword>
<dbReference type="GO" id="GO:0042910">
    <property type="term" value="F:xenobiotic transmembrane transporter activity"/>
    <property type="evidence" value="ECO:0007669"/>
    <property type="project" value="TreeGrafter"/>
</dbReference>
<dbReference type="InterPro" id="IPR004763">
    <property type="entry name" value="CusA-like"/>
</dbReference>
<dbReference type="Proteomes" id="UP000178606">
    <property type="component" value="Unassembled WGS sequence"/>
</dbReference>
<evidence type="ECO:0000256" key="7">
    <source>
        <dbReference type="SAM" id="Phobius"/>
    </source>
</evidence>
<dbReference type="SUPFAM" id="SSF82693">
    <property type="entry name" value="Multidrug efflux transporter AcrB pore domain, PN1, PN2, PC1 and PC2 subdomains"/>
    <property type="match status" value="2"/>
</dbReference>
<evidence type="ECO:0000313" key="9">
    <source>
        <dbReference type="Proteomes" id="UP000178606"/>
    </source>
</evidence>
<dbReference type="Pfam" id="PF00873">
    <property type="entry name" value="ACR_tran"/>
    <property type="match status" value="1"/>
</dbReference>
<sequence>MFDRLIQLSLENRLIVLAAALLLLIAGVIVAVRLPVDVFPDLTAPTVTVITEAHGMAAEEVETLVTFPVETAVNGATDVRRVRSSSAAGISIIWVEFEWGTDIFIARQIINEKLQTASASLPKGIDRPVLAPISSIMGEIMLISVSADPATADGGQTVSQIDLRSIADWTLRRRLLSVPGVSQVVPIGGEVKQYQILASPEKLAAYDLSLNEVLRAAEACNTNSSGGAYMDAGQEYLIRGIGRVQTLDDIATSVIAMRGNLPVLMRDVAEVRIGPAIKIGDGSANARPAVIVMVQKQPNANTLELTRRIEKTVGEIQKTLPPGVAINTHVFRQADFIRVAIDNVIEALRDGAVLVIVVLFFFLGNIRTTIISALAIPLSLAVTILVFQFFGITINTMTLGGLAIAVGALVDDAIIYVENVFRRLKENHHKTPAAKRPLLEVVFDASREIRSPMVNATLIIVIVFVPLFFLSGVEGRLLRPLGYAYITSIFASLLVAVTVTPALCAYLLPNAGLMKKEGDSWLVTRLKRAYRKTLDLVLRFPVLVLAASGAGLVVTLAVLPFLGRSFLPEFNEGALTISVLTVPGTSLDESNKIGRLAEQILLSHPEVKSTARRTGRAELDEHAQGVNAAELDVRFELNGEGKEQFFDGLRRSLSVLPGTNVTIGQPIGHRIDHMLSGTRANIAVKVFGPDLYRLRSLAEGVRKQMEGIPGVVDLAVEQQMDVPQVRIKANRRAMATYGVSVGDLAEAIDVAFNGEVASQILEGQQSYDLVVRFNEQNRGNVERIRNALFDTPVGPKVPLSQLAEVVYEKGPNTISRENVQRKIVVQANVSGRDLRSVIDDIRARLAQNVTLPQGYYVEFGGQFESEQAATRMLALLSLASIAAIFLILYAEFGAFRPALLIMVNLPLALIGGIWAVYFTSGIISVASLVGFITLFGIATRNGILMIAHYQHLLAEGKPFREAIVQGSLERLNPILMTALAAGLGLIPLALGGGEPGKEIQTPMALVILGGLLSSTALNMIVVPSLFYKFGKNGSILESEGTTT</sequence>
<feature type="transmembrane region" description="Helical" evidence="7">
    <location>
        <begin position="483"/>
        <end position="508"/>
    </location>
</feature>
<name>A0A1F6CRM9_HANXR</name>